<evidence type="ECO:0000256" key="4">
    <source>
        <dbReference type="ARBA" id="ARBA00023186"/>
    </source>
</evidence>
<comment type="caution">
    <text evidence="8">The sequence shown here is derived from an EMBL/GenBank/DDBJ whole genome shotgun (WGS) entry which is preliminary data.</text>
</comment>
<dbReference type="Pfam" id="PF05194">
    <property type="entry name" value="UreE_C"/>
    <property type="match status" value="1"/>
</dbReference>
<evidence type="ECO:0000256" key="2">
    <source>
        <dbReference type="ARBA" id="ARBA00022490"/>
    </source>
</evidence>
<evidence type="ECO:0000256" key="3">
    <source>
        <dbReference type="ARBA" id="ARBA00022596"/>
    </source>
</evidence>
<keyword evidence="3 5" id="KW-0533">Nickel</keyword>
<dbReference type="InterPro" id="IPR004029">
    <property type="entry name" value="UreE_N"/>
</dbReference>
<proteinExistence type="inferred from homology"/>
<dbReference type="Pfam" id="PF02814">
    <property type="entry name" value="UreE_N"/>
    <property type="match status" value="1"/>
</dbReference>
<evidence type="ECO:0000313" key="8">
    <source>
        <dbReference type="EMBL" id="MEX4006154.1"/>
    </source>
</evidence>
<dbReference type="Gene3D" id="3.30.70.790">
    <property type="entry name" value="UreE, C-terminal domain"/>
    <property type="match status" value="1"/>
</dbReference>
<dbReference type="HAMAP" id="MF_00822">
    <property type="entry name" value="UreE"/>
    <property type="match status" value="1"/>
</dbReference>
<evidence type="ECO:0000313" key="9">
    <source>
        <dbReference type="Proteomes" id="UP001559025"/>
    </source>
</evidence>
<feature type="domain" description="UreE urease accessory N-terminal" evidence="7">
    <location>
        <begin position="14"/>
        <end position="80"/>
    </location>
</feature>
<dbReference type="SUPFAM" id="SSF69287">
    <property type="entry name" value="Urease metallochaperone UreE, N-terminal domain"/>
    <property type="match status" value="1"/>
</dbReference>
<dbReference type="NCBIfam" id="NF009760">
    <property type="entry name" value="PRK13261.2-6"/>
    <property type="match status" value="1"/>
</dbReference>
<dbReference type="Proteomes" id="UP001559025">
    <property type="component" value="Unassembled WGS sequence"/>
</dbReference>
<feature type="region of interest" description="Disordered" evidence="6">
    <location>
        <begin position="155"/>
        <end position="186"/>
    </location>
</feature>
<dbReference type="InterPro" id="IPR036118">
    <property type="entry name" value="UreE_N_sf"/>
</dbReference>
<comment type="subcellular location">
    <subcellularLocation>
        <location evidence="1 5">Cytoplasm</location>
    </subcellularLocation>
</comment>
<dbReference type="SMART" id="SM00988">
    <property type="entry name" value="UreE_N"/>
    <property type="match status" value="1"/>
</dbReference>
<accession>A0ABV3WND1</accession>
<evidence type="ECO:0000256" key="1">
    <source>
        <dbReference type="ARBA" id="ARBA00004496"/>
    </source>
</evidence>
<evidence type="ECO:0000259" key="7">
    <source>
        <dbReference type="SMART" id="SM00988"/>
    </source>
</evidence>
<keyword evidence="4 5" id="KW-0143">Chaperone</keyword>
<dbReference type="InterPro" id="IPR012406">
    <property type="entry name" value="UreE"/>
</dbReference>
<reference evidence="8 9" key="1">
    <citation type="submission" date="2024-01" db="EMBL/GenBank/DDBJ databases">
        <title>New evidence supports the origin of RcGTA from prophage.</title>
        <authorList>
            <person name="Xu Y."/>
            <person name="Liu B."/>
            <person name="Chen F."/>
        </authorList>
    </citation>
    <scope>NUCLEOTIDE SEQUENCE [LARGE SCALE GENOMIC DNA]</scope>
    <source>
        <strain evidence="8 9">CBW1107-2</strain>
    </source>
</reference>
<comment type="function">
    <text evidence="5">Involved in urease metallocenter assembly. Binds nickel. Probably functions as a nickel donor during metallocenter assembly.</text>
</comment>
<dbReference type="CDD" id="cd00571">
    <property type="entry name" value="UreE"/>
    <property type="match status" value="1"/>
</dbReference>
<evidence type="ECO:0000256" key="6">
    <source>
        <dbReference type="SAM" id="MobiDB-lite"/>
    </source>
</evidence>
<name>A0ABV3WND1_9HYPH</name>
<comment type="similarity">
    <text evidence="5">Belongs to the UreE family.</text>
</comment>
<evidence type="ECO:0000256" key="5">
    <source>
        <dbReference type="HAMAP-Rule" id="MF_00822"/>
    </source>
</evidence>
<dbReference type="EMBL" id="JAZHFV010000001">
    <property type="protein sequence ID" value="MEX4006154.1"/>
    <property type="molecule type" value="Genomic_DNA"/>
</dbReference>
<dbReference type="Gene3D" id="2.60.260.20">
    <property type="entry name" value="Urease metallochaperone UreE, N-terminal domain"/>
    <property type="match status" value="1"/>
</dbReference>
<dbReference type="RefSeq" id="WP_368801513.1">
    <property type="nucleotide sequence ID" value="NZ_JAZHFV010000001.1"/>
</dbReference>
<dbReference type="SUPFAM" id="SSF69737">
    <property type="entry name" value="Urease metallochaperone UreE, C-terminal domain"/>
    <property type="match status" value="1"/>
</dbReference>
<keyword evidence="2 5" id="KW-0963">Cytoplasm</keyword>
<organism evidence="8 9">
    <name type="scientific">Neoaquamicrobium sediminum</name>
    <dbReference type="NCBI Taxonomy" id="1849104"/>
    <lineage>
        <taxon>Bacteria</taxon>
        <taxon>Pseudomonadati</taxon>
        <taxon>Pseudomonadota</taxon>
        <taxon>Alphaproteobacteria</taxon>
        <taxon>Hyphomicrobiales</taxon>
        <taxon>Phyllobacteriaceae</taxon>
        <taxon>Neoaquamicrobium</taxon>
    </lineage>
</organism>
<sequence>MKLQINQDFTKLPRAGAIVRAAEAATGTAPFDSVVLVHDERHLRRRVVELAGGDKVLVDLPEPTALEDGDLLVLDDGRTARIVAAEEEVYEIAPRNALHLAELCWHIGNRHLAAQIETGRILVLRDHVIKAMLEGLGATVTDIVATFNPVRGAYSGHSHGHDHHHHGEADKFGRLPGDPHYGHNHA</sequence>
<dbReference type="InterPro" id="IPR007864">
    <property type="entry name" value="UreE_C_dom"/>
</dbReference>
<protein>
    <recommendedName>
        <fullName evidence="5">Urease accessory protein UreE</fullName>
    </recommendedName>
</protein>
<keyword evidence="9" id="KW-1185">Reference proteome</keyword>
<gene>
    <name evidence="5 8" type="primary">ureE</name>
    <name evidence="8" type="ORF">V1479_02495</name>
</gene>